<comment type="caution">
    <text evidence="2">The sequence shown here is derived from an EMBL/GenBank/DDBJ whole genome shotgun (WGS) entry which is preliminary data.</text>
</comment>
<dbReference type="SUPFAM" id="SSF49265">
    <property type="entry name" value="Fibronectin type III"/>
    <property type="match status" value="1"/>
</dbReference>
<dbReference type="Gene3D" id="2.60.40.10">
    <property type="entry name" value="Immunoglobulins"/>
    <property type="match status" value="1"/>
</dbReference>
<accession>A0A3S5FEP1</accession>
<feature type="domain" description="Fibronectin type-III" evidence="1">
    <location>
        <begin position="10"/>
        <end position="105"/>
    </location>
</feature>
<dbReference type="CDD" id="cd00063">
    <property type="entry name" value="FN3"/>
    <property type="match status" value="1"/>
</dbReference>
<dbReference type="AlphaFoldDB" id="A0A3S5FEP1"/>
<dbReference type="InterPro" id="IPR003961">
    <property type="entry name" value="FN3_dom"/>
</dbReference>
<dbReference type="Pfam" id="PF00041">
    <property type="entry name" value="fn3"/>
    <property type="match status" value="1"/>
</dbReference>
<evidence type="ECO:0000313" key="3">
    <source>
        <dbReference type="Proteomes" id="UP000784294"/>
    </source>
</evidence>
<dbReference type="InterPro" id="IPR036116">
    <property type="entry name" value="FN3_sf"/>
</dbReference>
<name>A0A3S5FEP1_9PLAT</name>
<sequence length="105" mass="11803">MSAARVPTNAPRDVTAGAFNSSAVTVWWVRPLTTEGEGPILGYRIIYWPRKSDCRARESDRARQELGQRQTIWGDVTEGLIIGLDTDTYYCISVQRVGKMQVKTL</sequence>
<protein>
    <recommendedName>
        <fullName evidence="1">Fibronectin type-III domain-containing protein</fullName>
    </recommendedName>
</protein>
<evidence type="ECO:0000313" key="2">
    <source>
        <dbReference type="EMBL" id="VEL26642.1"/>
    </source>
</evidence>
<evidence type="ECO:0000259" key="1">
    <source>
        <dbReference type="PROSITE" id="PS50853"/>
    </source>
</evidence>
<reference evidence="2" key="1">
    <citation type="submission" date="2018-11" db="EMBL/GenBank/DDBJ databases">
        <authorList>
            <consortium name="Pathogen Informatics"/>
        </authorList>
    </citation>
    <scope>NUCLEOTIDE SEQUENCE</scope>
</reference>
<dbReference type="OrthoDB" id="5982258at2759"/>
<dbReference type="PROSITE" id="PS50853">
    <property type="entry name" value="FN3"/>
    <property type="match status" value="1"/>
</dbReference>
<dbReference type="InterPro" id="IPR013783">
    <property type="entry name" value="Ig-like_fold"/>
</dbReference>
<gene>
    <name evidence="2" type="ORF">PXEA_LOCUS20082</name>
</gene>
<organism evidence="2 3">
    <name type="scientific">Protopolystoma xenopodis</name>
    <dbReference type="NCBI Taxonomy" id="117903"/>
    <lineage>
        <taxon>Eukaryota</taxon>
        <taxon>Metazoa</taxon>
        <taxon>Spiralia</taxon>
        <taxon>Lophotrochozoa</taxon>
        <taxon>Platyhelminthes</taxon>
        <taxon>Monogenea</taxon>
        <taxon>Polyopisthocotylea</taxon>
        <taxon>Polystomatidea</taxon>
        <taxon>Polystomatidae</taxon>
        <taxon>Protopolystoma</taxon>
    </lineage>
</organism>
<keyword evidence="3" id="KW-1185">Reference proteome</keyword>
<dbReference type="Proteomes" id="UP000784294">
    <property type="component" value="Unassembled WGS sequence"/>
</dbReference>
<proteinExistence type="predicted"/>
<dbReference type="EMBL" id="CAAALY010081683">
    <property type="protein sequence ID" value="VEL26642.1"/>
    <property type="molecule type" value="Genomic_DNA"/>
</dbReference>